<proteinExistence type="predicted"/>
<comment type="caution">
    <text evidence="1">The sequence shown here is derived from an EMBL/GenBank/DDBJ whole genome shotgun (WGS) entry which is preliminary data.</text>
</comment>
<name>A0A1R3GFZ4_COCAP</name>
<keyword evidence="2" id="KW-1185">Reference proteome</keyword>
<gene>
    <name evidence="1" type="ORF">CCACVL1_26065</name>
</gene>
<evidence type="ECO:0000313" key="2">
    <source>
        <dbReference type="Proteomes" id="UP000188268"/>
    </source>
</evidence>
<dbReference type="Proteomes" id="UP000188268">
    <property type="component" value="Unassembled WGS sequence"/>
</dbReference>
<protein>
    <submittedName>
        <fullName evidence="1">Uncharacterized protein</fullName>
    </submittedName>
</protein>
<dbReference type="EMBL" id="AWWV01014432">
    <property type="protein sequence ID" value="OMO57018.1"/>
    <property type="molecule type" value="Genomic_DNA"/>
</dbReference>
<dbReference type="AlphaFoldDB" id="A0A1R3GFZ4"/>
<reference evidence="1 2" key="1">
    <citation type="submission" date="2013-09" db="EMBL/GenBank/DDBJ databases">
        <title>Corchorus capsularis genome sequencing.</title>
        <authorList>
            <person name="Alam M."/>
            <person name="Haque M.S."/>
            <person name="Islam M.S."/>
            <person name="Emdad E.M."/>
            <person name="Islam M.M."/>
            <person name="Ahmed B."/>
            <person name="Halim A."/>
            <person name="Hossen Q.M.M."/>
            <person name="Hossain M.Z."/>
            <person name="Ahmed R."/>
            <person name="Khan M.M."/>
            <person name="Islam R."/>
            <person name="Rashid M.M."/>
            <person name="Khan S.A."/>
            <person name="Rahman M.S."/>
            <person name="Alam M."/>
        </authorList>
    </citation>
    <scope>NUCLEOTIDE SEQUENCE [LARGE SCALE GENOMIC DNA]</scope>
    <source>
        <strain evidence="2">cv. CVL-1</strain>
        <tissue evidence="1">Whole seedling</tissue>
    </source>
</reference>
<evidence type="ECO:0000313" key="1">
    <source>
        <dbReference type="EMBL" id="OMO57018.1"/>
    </source>
</evidence>
<accession>A0A1R3GFZ4</accession>
<dbReference type="Gramene" id="OMO57018">
    <property type="protein sequence ID" value="OMO57018"/>
    <property type="gene ID" value="CCACVL1_26065"/>
</dbReference>
<sequence>MASLGTWERWKKKKKKELG</sequence>
<organism evidence="1 2">
    <name type="scientific">Corchorus capsularis</name>
    <name type="common">Jute</name>
    <dbReference type="NCBI Taxonomy" id="210143"/>
    <lineage>
        <taxon>Eukaryota</taxon>
        <taxon>Viridiplantae</taxon>
        <taxon>Streptophyta</taxon>
        <taxon>Embryophyta</taxon>
        <taxon>Tracheophyta</taxon>
        <taxon>Spermatophyta</taxon>
        <taxon>Magnoliopsida</taxon>
        <taxon>eudicotyledons</taxon>
        <taxon>Gunneridae</taxon>
        <taxon>Pentapetalae</taxon>
        <taxon>rosids</taxon>
        <taxon>malvids</taxon>
        <taxon>Malvales</taxon>
        <taxon>Malvaceae</taxon>
        <taxon>Grewioideae</taxon>
        <taxon>Apeibeae</taxon>
        <taxon>Corchorus</taxon>
    </lineage>
</organism>